<dbReference type="EMBL" id="UINC01043157">
    <property type="protein sequence ID" value="SVB46794.1"/>
    <property type="molecule type" value="Genomic_DNA"/>
</dbReference>
<dbReference type="AlphaFoldDB" id="A0A382E9N2"/>
<dbReference type="SUPFAM" id="SSF52540">
    <property type="entry name" value="P-loop containing nucleoside triphosphate hydrolases"/>
    <property type="match status" value="1"/>
</dbReference>
<gene>
    <name evidence="1" type="ORF">METZ01_LOCUS199648</name>
</gene>
<accession>A0A382E9N2</accession>
<dbReference type="InterPro" id="IPR027417">
    <property type="entry name" value="P-loop_NTPase"/>
</dbReference>
<evidence type="ECO:0008006" key="2">
    <source>
        <dbReference type="Google" id="ProtNLM"/>
    </source>
</evidence>
<proteinExistence type="predicted"/>
<reference evidence="1" key="1">
    <citation type="submission" date="2018-05" db="EMBL/GenBank/DDBJ databases">
        <authorList>
            <person name="Lanie J.A."/>
            <person name="Ng W.-L."/>
            <person name="Kazmierczak K.M."/>
            <person name="Andrzejewski T.M."/>
            <person name="Davidsen T.M."/>
            <person name="Wayne K.J."/>
            <person name="Tettelin H."/>
            <person name="Glass J.I."/>
            <person name="Rusch D."/>
            <person name="Podicherti R."/>
            <person name="Tsui H.-C.T."/>
            <person name="Winkler M.E."/>
        </authorList>
    </citation>
    <scope>NUCLEOTIDE SEQUENCE</scope>
</reference>
<feature type="non-terminal residue" evidence="1">
    <location>
        <position position="38"/>
    </location>
</feature>
<dbReference type="Gene3D" id="3.40.50.300">
    <property type="entry name" value="P-loop containing nucleotide triphosphate hydrolases"/>
    <property type="match status" value="1"/>
</dbReference>
<evidence type="ECO:0000313" key="1">
    <source>
        <dbReference type="EMBL" id="SVB46794.1"/>
    </source>
</evidence>
<name>A0A382E9N2_9ZZZZ</name>
<sequence>MAYLEVKNLSKFFGTFQAIKDIDIEINEGEFVCFLGPP</sequence>
<protein>
    <recommendedName>
        <fullName evidence="2">ABC transporter domain-containing protein</fullName>
    </recommendedName>
</protein>
<organism evidence="1">
    <name type="scientific">marine metagenome</name>
    <dbReference type="NCBI Taxonomy" id="408172"/>
    <lineage>
        <taxon>unclassified sequences</taxon>
        <taxon>metagenomes</taxon>
        <taxon>ecological metagenomes</taxon>
    </lineage>
</organism>